<protein>
    <recommendedName>
        <fullName evidence="3">N-acetyltransferase domain-containing protein</fullName>
    </recommendedName>
</protein>
<accession>A0A5C6DTE6</accession>
<organism evidence="1 2">
    <name type="scientific">Novipirellula artificiosorum</name>
    <dbReference type="NCBI Taxonomy" id="2528016"/>
    <lineage>
        <taxon>Bacteria</taxon>
        <taxon>Pseudomonadati</taxon>
        <taxon>Planctomycetota</taxon>
        <taxon>Planctomycetia</taxon>
        <taxon>Pirellulales</taxon>
        <taxon>Pirellulaceae</taxon>
        <taxon>Novipirellula</taxon>
    </lineage>
</organism>
<proteinExistence type="predicted"/>
<dbReference type="RefSeq" id="WP_231615598.1">
    <property type="nucleotide sequence ID" value="NZ_SJPV01000003.1"/>
</dbReference>
<dbReference type="EMBL" id="SJPV01000003">
    <property type="protein sequence ID" value="TWU39575.1"/>
    <property type="molecule type" value="Genomic_DNA"/>
</dbReference>
<sequence length="56" mass="6088">MTQDTVKIRIATEQDSDAILAVHMDAFGVGEGEVIVKLVDEMLDDAYVVSTPLLHS</sequence>
<dbReference type="AlphaFoldDB" id="A0A5C6DTE6"/>
<reference evidence="1 2" key="1">
    <citation type="submission" date="2019-02" db="EMBL/GenBank/DDBJ databases">
        <title>Deep-cultivation of Planctomycetes and their phenomic and genomic characterization uncovers novel biology.</title>
        <authorList>
            <person name="Wiegand S."/>
            <person name="Jogler M."/>
            <person name="Boedeker C."/>
            <person name="Pinto D."/>
            <person name="Vollmers J."/>
            <person name="Rivas-Marin E."/>
            <person name="Kohn T."/>
            <person name="Peeters S.H."/>
            <person name="Heuer A."/>
            <person name="Rast P."/>
            <person name="Oberbeckmann S."/>
            <person name="Bunk B."/>
            <person name="Jeske O."/>
            <person name="Meyerdierks A."/>
            <person name="Storesund J.E."/>
            <person name="Kallscheuer N."/>
            <person name="Luecker S."/>
            <person name="Lage O.M."/>
            <person name="Pohl T."/>
            <person name="Merkel B.J."/>
            <person name="Hornburger P."/>
            <person name="Mueller R.-W."/>
            <person name="Bruemmer F."/>
            <person name="Labrenz M."/>
            <person name="Spormann A.M."/>
            <person name="Op Den Camp H."/>
            <person name="Overmann J."/>
            <person name="Amann R."/>
            <person name="Jetten M.S.M."/>
            <person name="Mascher T."/>
            <person name="Medema M.H."/>
            <person name="Devos D.P."/>
            <person name="Kaster A.-K."/>
            <person name="Ovreas L."/>
            <person name="Rohde M."/>
            <person name="Galperin M.Y."/>
            <person name="Jogler C."/>
        </authorList>
    </citation>
    <scope>NUCLEOTIDE SEQUENCE [LARGE SCALE GENOMIC DNA]</scope>
    <source>
        <strain evidence="1 2">Poly41</strain>
    </source>
</reference>
<name>A0A5C6DTE6_9BACT</name>
<evidence type="ECO:0000313" key="1">
    <source>
        <dbReference type="EMBL" id="TWU39575.1"/>
    </source>
</evidence>
<evidence type="ECO:0008006" key="3">
    <source>
        <dbReference type="Google" id="ProtNLM"/>
    </source>
</evidence>
<comment type="caution">
    <text evidence="1">The sequence shown here is derived from an EMBL/GenBank/DDBJ whole genome shotgun (WGS) entry which is preliminary data.</text>
</comment>
<dbReference type="Proteomes" id="UP000319143">
    <property type="component" value="Unassembled WGS sequence"/>
</dbReference>
<gene>
    <name evidence="1" type="ORF">Poly41_24300</name>
</gene>
<keyword evidence="2" id="KW-1185">Reference proteome</keyword>
<evidence type="ECO:0000313" key="2">
    <source>
        <dbReference type="Proteomes" id="UP000319143"/>
    </source>
</evidence>